<feature type="transmembrane region" description="Helical" evidence="9">
    <location>
        <begin position="38"/>
        <end position="55"/>
    </location>
</feature>
<dbReference type="Pfam" id="PF00664">
    <property type="entry name" value="ABC_membrane"/>
    <property type="match status" value="1"/>
</dbReference>
<dbReference type="InterPro" id="IPR011527">
    <property type="entry name" value="ABC1_TM_dom"/>
</dbReference>
<evidence type="ECO:0000256" key="9">
    <source>
        <dbReference type="SAM" id="Phobius"/>
    </source>
</evidence>
<dbReference type="InterPro" id="IPR003439">
    <property type="entry name" value="ABC_transporter-like_ATP-bd"/>
</dbReference>
<dbReference type="GO" id="GO:0016887">
    <property type="term" value="F:ATP hydrolysis activity"/>
    <property type="evidence" value="ECO:0007669"/>
    <property type="project" value="InterPro"/>
</dbReference>
<dbReference type="GO" id="GO:0015421">
    <property type="term" value="F:ABC-type oligopeptide transporter activity"/>
    <property type="evidence" value="ECO:0007669"/>
    <property type="project" value="TreeGrafter"/>
</dbReference>
<evidence type="ECO:0000256" key="7">
    <source>
        <dbReference type="ARBA" id="ARBA00022989"/>
    </source>
</evidence>
<accession>A0A429ZNT4</accession>
<dbReference type="GO" id="GO:0005524">
    <property type="term" value="F:ATP binding"/>
    <property type="evidence" value="ECO:0007669"/>
    <property type="project" value="UniProtKB-KW"/>
</dbReference>
<evidence type="ECO:0000256" key="5">
    <source>
        <dbReference type="ARBA" id="ARBA00022741"/>
    </source>
</evidence>
<dbReference type="PROSITE" id="PS50929">
    <property type="entry name" value="ABC_TM1F"/>
    <property type="match status" value="1"/>
</dbReference>
<keyword evidence="5" id="KW-0547">Nucleotide-binding</keyword>
<evidence type="ECO:0000256" key="3">
    <source>
        <dbReference type="ARBA" id="ARBA00022475"/>
    </source>
</evidence>
<dbReference type="AlphaFoldDB" id="A0A429ZNT4"/>
<keyword evidence="13" id="KW-1185">Reference proteome</keyword>
<keyword evidence="6" id="KW-0067">ATP-binding</keyword>
<dbReference type="Gene3D" id="1.20.1560.10">
    <property type="entry name" value="ABC transporter type 1, transmembrane domain"/>
    <property type="match status" value="1"/>
</dbReference>
<evidence type="ECO:0000256" key="8">
    <source>
        <dbReference type="ARBA" id="ARBA00023136"/>
    </source>
</evidence>
<dbReference type="Pfam" id="PF00005">
    <property type="entry name" value="ABC_tran"/>
    <property type="match status" value="1"/>
</dbReference>
<dbReference type="SMART" id="SM00382">
    <property type="entry name" value="AAA"/>
    <property type="match status" value="1"/>
</dbReference>
<feature type="transmembrane region" description="Helical" evidence="9">
    <location>
        <begin position="189"/>
        <end position="208"/>
    </location>
</feature>
<feature type="domain" description="ABC transmembrane type-1" evidence="11">
    <location>
        <begin position="41"/>
        <end position="336"/>
    </location>
</feature>
<reference evidence="12 13" key="1">
    <citation type="submission" date="2017-05" db="EMBL/GenBank/DDBJ databases">
        <title>Vagococcus spp. assemblies.</title>
        <authorList>
            <person name="Gulvik C.A."/>
        </authorList>
    </citation>
    <scope>NUCLEOTIDE SEQUENCE [LARGE SCALE GENOMIC DNA]</scope>
    <source>
        <strain evidence="12 13">SS1994</strain>
    </source>
</reference>
<dbReference type="FunFam" id="3.40.50.300:FF:000287">
    <property type="entry name" value="Multidrug ABC transporter ATP-binding protein"/>
    <property type="match status" value="1"/>
</dbReference>
<evidence type="ECO:0000313" key="13">
    <source>
        <dbReference type="Proteomes" id="UP000288490"/>
    </source>
</evidence>
<evidence type="ECO:0000259" key="11">
    <source>
        <dbReference type="PROSITE" id="PS50929"/>
    </source>
</evidence>
<dbReference type="InterPro" id="IPR036640">
    <property type="entry name" value="ABC1_TM_sf"/>
</dbReference>
<dbReference type="EMBL" id="NGJT01000004">
    <property type="protein sequence ID" value="RST95309.1"/>
    <property type="molecule type" value="Genomic_DNA"/>
</dbReference>
<dbReference type="PROSITE" id="PS50893">
    <property type="entry name" value="ABC_TRANSPORTER_2"/>
    <property type="match status" value="1"/>
</dbReference>
<protein>
    <submittedName>
        <fullName evidence="12">Multidrug ABC transporter permease</fullName>
    </submittedName>
</protein>
<dbReference type="GO" id="GO:0005886">
    <property type="term" value="C:plasma membrane"/>
    <property type="evidence" value="ECO:0007669"/>
    <property type="project" value="UniProtKB-SubCell"/>
</dbReference>
<sequence length="608" mass="68044">MCTKKFMRRKNQRRSRNLTKENPSVLSFFWNYLKVYKVKFFIIIVAIIFSTYLQVKAPQYTGKAIEELAKYAGAYLSVGHADKSPFTSVIKLLVGLYVLNAISMFIQNILMSRVTGQSTNSMRIGLFRKLQTMTIRFFDTHQHGDILSRFTSDLDNISNTMNQALIQVLTNVSMLIGVTFMMFRENTTMSWITLAMSPIAIIFAIVIIKQAEKKVGIQQESIGRLNGYIDEKISGQKVIITNGLEEETIEGFEKVNNEVKEATFKGQVYSGLLFPTMQGISLLNTAIVIFAGGWLVNSGSIEKAAGLGLIVTFIQYSQQFYMPLTQISSQFSMLQLAFTGAKRLNQVFVQPDEPDDKNLEKLTGLEKNVTLSHVDFSYEEGRPILKDISIEAKKGQMVALVGPTGSGKTTVMNLLNRFYDVNSGDITIDGRDIRWVTLDSLRSHIGIVLQDSILFSGTIRDNITFGKPDATDEEIISAAKQANIHDFIVSLEDGYDTLVSDENSVFSVGQKQLISIARTIITNPDLLILDEATSNVDTVTESRIQQAMETIIDGRTSFVIAHRLKTILDADFIVVLNQGEIIESGTHESLVAQNGFYAELYHNQFVFE</sequence>
<dbReference type="PANTHER" id="PTHR43394">
    <property type="entry name" value="ATP-DEPENDENT PERMEASE MDL1, MITOCHONDRIAL"/>
    <property type="match status" value="1"/>
</dbReference>
<dbReference type="InterPro" id="IPR003593">
    <property type="entry name" value="AAA+_ATPase"/>
</dbReference>
<gene>
    <name evidence="12" type="ORF">CBF36_03485</name>
</gene>
<dbReference type="InterPro" id="IPR039421">
    <property type="entry name" value="Type_1_exporter"/>
</dbReference>
<dbReference type="InterPro" id="IPR027417">
    <property type="entry name" value="P-loop_NTPase"/>
</dbReference>
<organism evidence="12 13">
    <name type="scientific">Vagococcus bubulae</name>
    <dbReference type="NCBI Taxonomy" id="1977868"/>
    <lineage>
        <taxon>Bacteria</taxon>
        <taxon>Bacillati</taxon>
        <taxon>Bacillota</taxon>
        <taxon>Bacilli</taxon>
        <taxon>Lactobacillales</taxon>
        <taxon>Enterococcaceae</taxon>
        <taxon>Vagococcus</taxon>
    </lineage>
</organism>
<feature type="domain" description="ABC transporter" evidence="10">
    <location>
        <begin position="369"/>
        <end position="603"/>
    </location>
</feature>
<dbReference type="FunFam" id="1.20.1560.10:FF:000011">
    <property type="entry name" value="Multidrug ABC transporter ATP-binding protein"/>
    <property type="match status" value="1"/>
</dbReference>
<comment type="subcellular location">
    <subcellularLocation>
        <location evidence="1">Cell membrane</location>
        <topology evidence="1">Multi-pass membrane protein</topology>
    </subcellularLocation>
</comment>
<evidence type="ECO:0000256" key="1">
    <source>
        <dbReference type="ARBA" id="ARBA00004651"/>
    </source>
</evidence>
<feature type="transmembrane region" description="Helical" evidence="9">
    <location>
        <begin position="89"/>
        <end position="110"/>
    </location>
</feature>
<dbReference type="Gene3D" id="3.40.50.300">
    <property type="entry name" value="P-loop containing nucleotide triphosphate hydrolases"/>
    <property type="match status" value="1"/>
</dbReference>
<keyword evidence="8 9" id="KW-0472">Membrane</keyword>
<dbReference type="CDD" id="cd18547">
    <property type="entry name" value="ABC_6TM_Tm288_like"/>
    <property type="match status" value="1"/>
</dbReference>
<keyword evidence="7 9" id="KW-1133">Transmembrane helix</keyword>
<evidence type="ECO:0000256" key="4">
    <source>
        <dbReference type="ARBA" id="ARBA00022692"/>
    </source>
</evidence>
<feature type="transmembrane region" description="Helical" evidence="9">
    <location>
        <begin position="272"/>
        <end position="296"/>
    </location>
</feature>
<evidence type="ECO:0000256" key="6">
    <source>
        <dbReference type="ARBA" id="ARBA00022840"/>
    </source>
</evidence>
<name>A0A429ZNT4_9ENTE</name>
<keyword evidence="4 9" id="KW-0812">Transmembrane</keyword>
<dbReference type="SUPFAM" id="SSF90123">
    <property type="entry name" value="ABC transporter transmembrane region"/>
    <property type="match status" value="1"/>
</dbReference>
<evidence type="ECO:0000259" key="10">
    <source>
        <dbReference type="PROSITE" id="PS50893"/>
    </source>
</evidence>
<dbReference type="Proteomes" id="UP000288490">
    <property type="component" value="Unassembled WGS sequence"/>
</dbReference>
<evidence type="ECO:0000256" key="2">
    <source>
        <dbReference type="ARBA" id="ARBA00022448"/>
    </source>
</evidence>
<comment type="caution">
    <text evidence="12">The sequence shown here is derived from an EMBL/GenBank/DDBJ whole genome shotgun (WGS) entry which is preliminary data.</text>
</comment>
<dbReference type="PANTHER" id="PTHR43394:SF1">
    <property type="entry name" value="ATP-BINDING CASSETTE SUB-FAMILY B MEMBER 10, MITOCHONDRIAL"/>
    <property type="match status" value="1"/>
</dbReference>
<keyword evidence="2" id="KW-0813">Transport</keyword>
<evidence type="ECO:0000313" key="12">
    <source>
        <dbReference type="EMBL" id="RST95309.1"/>
    </source>
</evidence>
<dbReference type="SUPFAM" id="SSF52540">
    <property type="entry name" value="P-loop containing nucleoside triphosphate hydrolases"/>
    <property type="match status" value="1"/>
</dbReference>
<feature type="transmembrane region" description="Helical" evidence="9">
    <location>
        <begin position="164"/>
        <end position="183"/>
    </location>
</feature>
<dbReference type="OrthoDB" id="9770415at2"/>
<proteinExistence type="predicted"/>
<keyword evidence="3" id="KW-1003">Cell membrane</keyword>
<dbReference type="InterPro" id="IPR017871">
    <property type="entry name" value="ABC_transporter-like_CS"/>
</dbReference>
<dbReference type="PROSITE" id="PS00211">
    <property type="entry name" value="ABC_TRANSPORTER_1"/>
    <property type="match status" value="1"/>
</dbReference>